<dbReference type="AlphaFoldDB" id="A0A317VB77"/>
<feature type="region of interest" description="Disordered" evidence="1">
    <location>
        <begin position="67"/>
        <end position="223"/>
    </location>
</feature>
<feature type="compositionally biased region" description="Basic and acidic residues" evidence="1">
    <location>
        <begin position="89"/>
        <end position="106"/>
    </location>
</feature>
<proteinExistence type="predicted"/>
<evidence type="ECO:0000256" key="1">
    <source>
        <dbReference type="SAM" id="MobiDB-lite"/>
    </source>
</evidence>
<name>A0A317VB77_ASPEC</name>
<feature type="compositionally biased region" description="Acidic residues" evidence="1">
    <location>
        <begin position="119"/>
        <end position="129"/>
    </location>
</feature>
<reference evidence="3" key="1">
    <citation type="submission" date="2016-12" db="EMBL/GenBank/DDBJ databases">
        <title>The genomes of Aspergillus section Nigri reveals drivers in fungal speciation.</title>
        <authorList>
            <consortium name="DOE Joint Genome Institute"/>
            <person name="Vesth T.C."/>
            <person name="Nybo J."/>
            <person name="Theobald S."/>
            <person name="Brandl J."/>
            <person name="Frisvad J.C."/>
            <person name="Nielsen K.F."/>
            <person name="Lyhne E.K."/>
            <person name="Kogle M.E."/>
            <person name="Kuo A."/>
            <person name="Riley R."/>
            <person name="Clum A."/>
            <person name="Nolan M."/>
            <person name="Lipzen A."/>
            <person name="Salamov A."/>
            <person name="Henrissat B."/>
            <person name="Wiebenga A."/>
            <person name="De vries R.P."/>
            <person name="Grigoriev I.V."/>
            <person name="Mortensen U.H."/>
            <person name="Andersen M.R."/>
            <person name="Baker S.E."/>
        </authorList>
    </citation>
    <scope>NUCLEOTIDE SEQUENCE</scope>
    <source>
        <strain evidence="3">CBS 122712</strain>
    </source>
</reference>
<dbReference type="VEuPathDB" id="FungiDB:BO83DRAFT_417884"/>
<dbReference type="GeneID" id="37056748"/>
<keyword evidence="2" id="KW-0732">Signal</keyword>
<dbReference type="EMBL" id="MSFU01000015">
    <property type="protein sequence ID" value="PWY71285.1"/>
    <property type="molecule type" value="Genomic_DNA"/>
</dbReference>
<sequence length="223" mass="23910">MHFNNVGLLATVVLASTASALPRMPHNGAVAAAAGGLDPSQKSGNLIQRSEEQTTASQDNAAFLFSVDDGEDSDDEGDNGSTTRHYHVSNHDNGNDLMQRSEEKTASQDNADFLVNLGDETDNDTDYEYDSGQLTRVKNHGKRSLKQRSEAGTATLNNEDLMYSATGDEGFPNPRAPWRGGKTERSEANAASEDGADREVPHAPAFNWPKSASQGFGGVTHRS</sequence>
<feature type="signal peptide" evidence="2">
    <location>
        <begin position="1"/>
        <end position="20"/>
    </location>
</feature>
<evidence type="ECO:0000313" key="4">
    <source>
        <dbReference type="Proteomes" id="UP000246171"/>
    </source>
</evidence>
<comment type="caution">
    <text evidence="3">The sequence shown here is derived from an EMBL/GenBank/DDBJ whole genome shotgun (WGS) entry which is preliminary data.</text>
</comment>
<keyword evidence="4" id="KW-1185">Reference proteome</keyword>
<evidence type="ECO:0000313" key="3">
    <source>
        <dbReference type="EMBL" id="PWY71285.1"/>
    </source>
</evidence>
<protein>
    <submittedName>
        <fullName evidence="3">Uncharacterized protein</fullName>
    </submittedName>
</protein>
<dbReference type="OrthoDB" id="10497130at2759"/>
<evidence type="ECO:0000256" key="2">
    <source>
        <dbReference type="SAM" id="SignalP"/>
    </source>
</evidence>
<feature type="compositionally biased region" description="Acidic residues" evidence="1">
    <location>
        <begin position="68"/>
        <end position="78"/>
    </location>
</feature>
<organism evidence="3 4">
    <name type="scientific">Aspergillus eucalypticola (strain CBS 122712 / IBT 29274)</name>
    <dbReference type="NCBI Taxonomy" id="1448314"/>
    <lineage>
        <taxon>Eukaryota</taxon>
        <taxon>Fungi</taxon>
        <taxon>Dikarya</taxon>
        <taxon>Ascomycota</taxon>
        <taxon>Pezizomycotina</taxon>
        <taxon>Eurotiomycetes</taxon>
        <taxon>Eurotiomycetidae</taxon>
        <taxon>Eurotiales</taxon>
        <taxon>Aspergillaceae</taxon>
        <taxon>Aspergillus</taxon>
        <taxon>Aspergillus subgen. Circumdati</taxon>
    </lineage>
</organism>
<dbReference type="RefSeq" id="XP_025387276.1">
    <property type="nucleotide sequence ID" value="XM_025534786.1"/>
</dbReference>
<accession>A0A317VB77</accession>
<dbReference type="Proteomes" id="UP000246171">
    <property type="component" value="Unassembled WGS sequence"/>
</dbReference>
<gene>
    <name evidence="3" type="ORF">BO83DRAFT_417884</name>
</gene>
<feature type="chain" id="PRO_5016307909" evidence="2">
    <location>
        <begin position="21"/>
        <end position="223"/>
    </location>
</feature>
<feature type="compositionally biased region" description="Basic residues" evidence="1">
    <location>
        <begin position="137"/>
        <end position="146"/>
    </location>
</feature>